<sequence length="221" mass="24459">MNQLAERLAVALDLHQAGHMAEAERRYQAILKESPDHADALHYLGVLLHRRGDNERDAQLLDRALSLVPDDTACWSSRGLVAGAIGDLPYSVRCYEQALSIDPAFANARNSLGTALQKGAACDQLSQLGCALKPHDLTNNIHDFADTAALIKRLDLVITVNTSVAHLAGALDKPVWVFLPANDDWRRMLDRDDRPRYSGMRCSSRPRSATGLSLWRGRKRL</sequence>
<dbReference type="SMART" id="SM00028">
    <property type="entry name" value="TPR"/>
    <property type="match status" value="2"/>
</dbReference>
<dbReference type="PANTHER" id="PTHR44809:SF1">
    <property type="entry name" value="PROTEIN O-MANNOSYL-TRANSFERASE TMTC1"/>
    <property type="match status" value="1"/>
</dbReference>
<feature type="repeat" description="TPR" evidence="1">
    <location>
        <begin position="38"/>
        <end position="71"/>
    </location>
</feature>
<evidence type="ECO:0000256" key="1">
    <source>
        <dbReference type="PROSITE-ProRule" id="PRU00339"/>
    </source>
</evidence>
<dbReference type="PROSITE" id="PS50005">
    <property type="entry name" value="TPR"/>
    <property type="match status" value="2"/>
</dbReference>
<name>A0ABW8MAF6_9BURK</name>
<dbReference type="InterPro" id="IPR019734">
    <property type="entry name" value="TPR_rpt"/>
</dbReference>
<dbReference type="InterPro" id="IPR011990">
    <property type="entry name" value="TPR-like_helical_dom_sf"/>
</dbReference>
<comment type="caution">
    <text evidence="2">The sequence shown here is derived from an EMBL/GenBank/DDBJ whole genome shotgun (WGS) entry which is preliminary data.</text>
</comment>
<proteinExistence type="predicted"/>
<reference evidence="2 3" key="2">
    <citation type="submission" date="2024-11" db="EMBL/GenBank/DDBJ databases">
        <title>Using genomics to understand microbial adaptation to soil warming.</title>
        <authorList>
            <person name="Deangelis K.M. PhD."/>
        </authorList>
    </citation>
    <scope>NUCLEOTIDE SEQUENCE [LARGE SCALE GENOMIC DNA]</scope>
    <source>
        <strain evidence="2 3">GAS97</strain>
    </source>
</reference>
<organism evidence="2 3">
    <name type="scientific">Caballeronia udeis</name>
    <dbReference type="NCBI Taxonomy" id="1232866"/>
    <lineage>
        <taxon>Bacteria</taxon>
        <taxon>Pseudomonadati</taxon>
        <taxon>Pseudomonadota</taxon>
        <taxon>Betaproteobacteria</taxon>
        <taxon>Burkholderiales</taxon>
        <taxon>Burkholderiaceae</taxon>
        <taxon>Caballeronia</taxon>
    </lineage>
</organism>
<dbReference type="Gene3D" id="1.25.40.10">
    <property type="entry name" value="Tetratricopeptide repeat domain"/>
    <property type="match status" value="1"/>
</dbReference>
<dbReference type="SUPFAM" id="SSF48452">
    <property type="entry name" value="TPR-like"/>
    <property type="match status" value="1"/>
</dbReference>
<feature type="repeat" description="TPR" evidence="1">
    <location>
        <begin position="72"/>
        <end position="105"/>
    </location>
</feature>
<dbReference type="Proteomes" id="UP001620514">
    <property type="component" value="Unassembled WGS sequence"/>
</dbReference>
<dbReference type="PANTHER" id="PTHR44809">
    <property type="match status" value="1"/>
</dbReference>
<dbReference type="Gene3D" id="3.40.50.2000">
    <property type="entry name" value="Glycogen Phosphorylase B"/>
    <property type="match status" value="1"/>
</dbReference>
<dbReference type="EMBL" id="JBIYDN010000001">
    <property type="protein sequence ID" value="MFK4440552.1"/>
    <property type="molecule type" value="Genomic_DNA"/>
</dbReference>
<evidence type="ECO:0000313" key="3">
    <source>
        <dbReference type="Proteomes" id="UP001620514"/>
    </source>
</evidence>
<evidence type="ECO:0000313" key="2">
    <source>
        <dbReference type="EMBL" id="MFK4440552.1"/>
    </source>
</evidence>
<gene>
    <name evidence="2" type="ORF">ABH943_000552</name>
</gene>
<keyword evidence="1" id="KW-0802">TPR repeat</keyword>
<reference evidence="2 3" key="1">
    <citation type="submission" date="2024-10" db="EMBL/GenBank/DDBJ databases">
        <authorList>
            <person name="Deangelis K."/>
            <person name="Huntemann M."/>
            <person name="Clum A."/>
            <person name="Wang J."/>
            <person name="Palaniappan K."/>
            <person name="Ritter S."/>
            <person name="Chen I.-M."/>
            <person name="Stamatis D."/>
            <person name="Reddy T."/>
            <person name="O'Malley R."/>
            <person name="Daum C."/>
            <person name="Ng V."/>
            <person name="Ivanova N."/>
            <person name="Kyrpides N."/>
            <person name="Woyke T."/>
        </authorList>
    </citation>
    <scope>NUCLEOTIDE SEQUENCE [LARGE SCALE GENOMIC DNA]</scope>
    <source>
        <strain evidence="2 3">GAS97</strain>
    </source>
</reference>
<accession>A0ABW8MAF6</accession>
<keyword evidence="3" id="KW-1185">Reference proteome</keyword>
<dbReference type="InterPro" id="IPR052943">
    <property type="entry name" value="TMTC_O-mannosyl-trnsfr"/>
</dbReference>
<dbReference type="SUPFAM" id="SSF53756">
    <property type="entry name" value="UDP-Glycosyltransferase/glycogen phosphorylase"/>
    <property type="match status" value="1"/>
</dbReference>
<protein>
    <submittedName>
        <fullName evidence="2">Tetratricopeptide (TPR) repeat protein</fullName>
    </submittedName>
</protein>
<dbReference type="RefSeq" id="WP_404604247.1">
    <property type="nucleotide sequence ID" value="NZ_JBIYDN010000001.1"/>
</dbReference>
<dbReference type="Pfam" id="PF13432">
    <property type="entry name" value="TPR_16"/>
    <property type="match status" value="1"/>
</dbReference>